<organism evidence="1 2">
    <name type="scientific">Avena sativa</name>
    <name type="common">Oat</name>
    <dbReference type="NCBI Taxonomy" id="4498"/>
    <lineage>
        <taxon>Eukaryota</taxon>
        <taxon>Viridiplantae</taxon>
        <taxon>Streptophyta</taxon>
        <taxon>Embryophyta</taxon>
        <taxon>Tracheophyta</taxon>
        <taxon>Spermatophyta</taxon>
        <taxon>Magnoliopsida</taxon>
        <taxon>Liliopsida</taxon>
        <taxon>Poales</taxon>
        <taxon>Poaceae</taxon>
        <taxon>BOP clade</taxon>
        <taxon>Pooideae</taxon>
        <taxon>Poodae</taxon>
        <taxon>Poeae</taxon>
        <taxon>Poeae Chloroplast Group 1 (Aveneae type)</taxon>
        <taxon>Aveninae</taxon>
        <taxon>Avena</taxon>
    </lineage>
</organism>
<keyword evidence="2" id="KW-1185">Reference proteome</keyword>
<sequence length="943" mass="104504">MPPPPPMLQPYDPRRGLLSCFTTQDGAHDPISAATDETLRDLLLDHYEGAFRRLPVDDVPADVDLAQVVDLGGLCLGLLDPVANIVLNTVSLLPHGFGTTNTTPWPRHRHERSRDEWRAVAWKSSRCLLEFMRAYFGLLTQEQAGRYLVWARADLAMAVVLVEHDLYSPRPAPPDPRSGRTRNSLRLAATHGSHPSPDHLVSLATAWLPQHRLEMLAPTLQDGSVMSVYRYGAYRCRHIYSGLNNRLTVHDLKISLHALRHKEDASEIMSRTVVERTTSCEDLGEGRITITTIVQQAGDHIASLRHHQDMRSMLSSYSMHTCSTVTVPPASGTTASTRLHDSPCTSVVDADASACPYVKSLEMSLYGKIHGFYLRALAMLPSHHIRAVLVAGNCYGPMDPVSNIVLSALWFDANFPLSVADQRTQSHDILDTLTMLRAVSRCLHGLVVLLYATSDQQLPLHDILKYLCYAQGDVSAMLQPHLHRHRLDGTSPSPFVAAATAAQHPQASAMAAFFVSLAPTKLDQLRVMTMSATENSIPLSLESLTKINSIIREETSAMIKPTLLQQAPKLCAMASNILTRKTEAYAQQQSFIRGRIDQALQEYNNTSLHPSEPEYDLDFVCGVAIAGNVDRWCYHVNFMAAAKSSFKSTLFFAEFWLAYQDQSKPSICCPLPQPYDMGRCYYGQESARKIAYPDHLADYFWNDITRGGLNDIEGILDTDFIYFDSQRDVEFAKVLQRMAKKEETLDPFGCTWSIIRAVAALIELIQNHGSCGVVGCYLVRAAIRCSSLRRSGATLFGEQVLLPLIPCLYPVKTNKLSRSVSESSTWPIEPCLRRRRLSRPATAIEQGAAPSSTASASTGRAEEGSERRRRLLLLSLLGARETESASPAAAAALNTDRSRPQHFSCSYYGRELAPKMAYPDRSNDFFSSNIPHGKLNGPLVTAN</sequence>
<evidence type="ECO:0000313" key="2">
    <source>
        <dbReference type="Proteomes" id="UP001732700"/>
    </source>
</evidence>
<proteinExistence type="predicted"/>
<accession>A0ACD5WMW0</accession>
<evidence type="ECO:0000313" key="1">
    <source>
        <dbReference type="EnsemblPlants" id="AVESA.00010b.r2.4AG0649810.1.CDS"/>
    </source>
</evidence>
<reference evidence="1" key="2">
    <citation type="submission" date="2025-09" db="UniProtKB">
        <authorList>
            <consortium name="EnsemblPlants"/>
        </authorList>
    </citation>
    <scope>IDENTIFICATION</scope>
</reference>
<reference evidence="1" key="1">
    <citation type="submission" date="2021-05" db="EMBL/GenBank/DDBJ databases">
        <authorList>
            <person name="Scholz U."/>
            <person name="Mascher M."/>
            <person name="Fiebig A."/>
        </authorList>
    </citation>
    <scope>NUCLEOTIDE SEQUENCE [LARGE SCALE GENOMIC DNA]</scope>
</reference>
<protein>
    <submittedName>
        <fullName evidence="1">Uncharacterized protein</fullName>
    </submittedName>
</protein>
<name>A0ACD5WMW0_AVESA</name>
<dbReference type="Proteomes" id="UP001732700">
    <property type="component" value="Chromosome 4A"/>
</dbReference>
<dbReference type="EnsemblPlants" id="AVESA.00010b.r2.4AG0649810.1">
    <property type="protein sequence ID" value="AVESA.00010b.r2.4AG0649810.1.CDS"/>
    <property type="gene ID" value="AVESA.00010b.r2.4AG0649810"/>
</dbReference>